<evidence type="ECO:0000256" key="2">
    <source>
        <dbReference type="ARBA" id="ARBA00022777"/>
    </source>
</evidence>
<keyword evidence="6" id="KW-0812">Transmembrane</keyword>
<dbReference type="SUPFAM" id="SSF55874">
    <property type="entry name" value="ATPase domain of HSP90 chaperone/DNA topoisomerase II/histidine kinase"/>
    <property type="match status" value="1"/>
</dbReference>
<dbReference type="Pfam" id="PF13424">
    <property type="entry name" value="TPR_12"/>
    <property type="match status" value="2"/>
</dbReference>
<accession>A0ABW5IP54</accession>
<keyword evidence="1" id="KW-0808">Transferase</keyword>
<feature type="domain" description="Histidine kinase" evidence="7">
    <location>
        <begin position="459"/>
        <end position="649"/>
    </location>
</feature>
<feature type="repeat" description="TPR" evidence="4">
    <location>
        <begin position="243"/>
        <end position="276"/>
    </location>
</feature>
<dbReference type="InterPro" id="IPR011712">
    <property type="entry name" value="Sig_transdc_His_kin_sub3_dim/P"/>
</dbReference>
<dbReference type="InterPro" id="IPR036890">
    <property type="entry name" value="HATPase_C_sf"/>
</dbReference>
<feature type="coiled-coil region" evidence="5">
    <location>
        <begin position="436"/>
        <end position="463"/>
    </location>
</feature>
<name>A0ABW5IP54_9BACT</name>
<reference evidence="9" key="1">
    <citation type="journal article" date="2019" name="Int. J. Syst. Evol. Microbiol.">
        <title>The Global Catalogue of Microorganisms (GCM) 10K type strain sequencing project: providing services to taxonomists for standard genome sequencing and annotation.</title>
        <authorList>
            <consortium name="The Broad Institute Genomics Platform"/>
            <consortium name="The Broad Institute Genome Sequencing Center for Infectious Disease"/>
            <person name="Wu L."/>
            <person name="Ma J."/>
        </authorList>
    </citation>
    <scope>NUCLEOTIDE SEQUENCE [LARGE SCALE GENOMIC DNA]</scope>
    <source>
        <strain evidence="9">KCTC 42498</strain>
    </source>
</reference>
<feature type="transmembrane region" description="Helical" evidence="6">
    <location>
        <begin position="401"/>
        <end position="421"/>
    </location>
</feature>
<dbReference type="InterPro" id="IPR011990">
    <property type="entry name" value="TPR-like_helical_dom_sf"/>
</dbReference>
<keyword evidence="9" id="KW-1185">Reference proteome</keyword>
<dbReference type="RefSeq" id="WP_377508092.1">
    <property type="nucleotide sequence ID" value="NZ_JBHULU010000017.1"/>
</dbReference>
<dbReference type="InterPro" id="IPR003594">
    <property type="entry name" value="HATPase_dom"/>
</dbReference>
<dbReference type="SMART" id="SM00387">
    <property type="entry name" value="HATPase_c"/>
    <property type="match status" value="1"/>
</dbReference>
<dbReference type="PANTHER" id="PTHR24421">
    <property type="entry name" value="NITRATE/NITRITE SENSOR PROTEIN NARX-RELATED"/>
    <property type="match status" value="1"/>
</dbReference>
<dbReference type="CDD" id="cd16917">
    <property type="entry name" value="HATPase_UhpB-NarQ-NarX-like"/>
    <property type="match status" value="1"/>
</dbReference>
<dbReference type="InterPro" id="IPR005467">
    <property type="entry name" value="His_kinase_dom"/>
</dbReference>
<evidence type="ECO:0000313" key="8">
    <source>
        <dbReference type="EMBL" id="MFD2514772.1"/>
    </source>
</evidence>
<dbReference type="Gene3D" id="1.25.40.10">
    <property type="entry name" value="Tetratricopeptide repeat domain"/>
    <property type="match status" value="2"/>
</dbReference>
<dbReference type="Gene3D" id="1.20.5.1930">
    <property type="match status" value="1"/>
</dbReference>
<dbReference type="PROSITE" id="PS50109">
    <property type="entry name" value="HIS_KIN"/>
    <property type="match status" value="1"/>
</dbReference>
<keyword evidence="6" id="KW-1133">Transmembrane helix</keyword>
<keyword evidence="6" id="KW-0472">Membrane</keyword>
<keyword evidence="4" id="KW-0802">TPR repeat</keyword>
<evidence type="ECO:0000256" key="5">
    <source>
        <dbReference type="SAM" id="Coils"/>
    </source>
</evidence>
<feature type="repeat" description="TPR" evidence="4">
    <location>
        <begin position="123"/>
        <end position="156"/>
    </location>
</feature>
<evidence type="ECO:0000256" key="6">
    <source>
        <dbReference type="SAM" id="Phobius"/>
    </source>
</evidence>
<dbReference type="InterPro" id="IPR019734">
    <property type="entry name" value="TPR_rpt"/>
</dbReference>
<evidence type="ECO:0000256" key="3">
    <source>
        <dbReference type="ARBA" id="ARBA00023012"/>
    </source>
</evidence>
<keyword evidence="3" id="KW-0902">Two-component regulatory system</keyword>
<evidence type="ECO:0000313" key="9">
    <source>
        <dbReference type="Proteomes" id="UP001597544"/>
    </source>
</evidence>
<evidence type="ECO:0000259" key="7">
    <source>
        <dbReference type="PROSITE" id="PS50109"/>
    </source>
</evidence>
<organism evidence="8 9">
    <name type="scientific">Pontibacter locisalis</name>
    <dbReference type="NCBI Taxonomy" id="1719035"/>
    <lineage>
        <taxon>Bacteria</taxon>
        <taxon>Pseudomonadati</taxon>
        <taxon>Bacteroidota</taxon>
        <taxon>Cytophagia</taxon>
        <taxon>Cytophagales</taxon>
        <taxon>Hymenobacteraceae</taxon>
        <taxon>Pontibacter</taxon>
    </lineage>
</organism>
<dbReference type="Pfam" id="PF07730">
    <property type="entry name" value="HisKA_3"/>
    <property type="match status" value="1"/>
</dbReference>
<comment type="caution">
    <text evidence="8">The sequence shown here is derived from an EMBL/GenBank/DDBJ whole genome shotgun (WGS) entry which is preliminary data.</text>
</comment>
<dbReference type="Proteomes" id="UP001597544">
    <property type="component" value="Unassembled WGS sequence"/>
</dbReference>
<dbReference type="Gene3D" id="3.30.565.10">
    <property type="entry name" value="Histidine kinase-like ATPase, C-terminal domain"/>
    <property type="match status" value="1"/>
</dbReference>
<keyword evidence="2" id="KW-0418">Kinase</keyword>
<dbReference type="PROSITE" id="PS50005">
    <property type="entry name" value="TPR"/>
    <property type="match status" value="2"/>
</dbReference>
<dbReference type="Pfam" id="PF02518">
    <property type="entry name" value="HATPase_c"/>
    <property type="match status" value="1"/>
</dbReference>
<keyword evidence="5" id="KW-0175">Coiled coil</keyword>
<dbReference type="InterPro" id="IPR050482">
    <property type="entry name" value="Sensor_HK_TwoCompSys"/>
</dbReference>
<dbReference type="SUPFAM" id="SSF48452">
    <property type="entry name" value="TPR-like"/>
    <property type="match status" value="2"/>
</dbReference>
<feature type="coiled-coil region" evidence="5">
    <location>
        <begin position="358"/>
        <end position="399"/>
    </location>
</feature>
<gene>
    <name evidence="8" type="ORF">ACFSRY_12930</name>
</gene>
<evidence type="ECO:0000256" key="4">
    <source>
        <dbReference type="PROSITE-ProRule" id="PRU00339"/>
    </source>
</evidence>
<protein>
    <submittedName>
        <fullName evidence="8">Tetratricopeptide repeat protein</fullName>
    </submittedName>
</protein>
<evidence type="ECO:0000256" key="1">
    <source>
        <dbReference type="ARBA" id="ARBA00022679"/>
    </source>
</evidence>
<proteinExistence type="predicted"/>
<dbReference type="SMART" id="SM00028">
    <property type="entry name" value="TPR"/>
    <property type="match status" value="4"/>
</dbReference>
<dbReference type="PROSITE" id="PS51257">
    <property type="entry name" value="PROKAR_LIPOPROTEIN"/>
    <property type="match status" value="1"/>
</dbReference>
<sequence>MRALSSLFLQVLLSNSRSIMLLLFLLMACRISFAQMSANDTLRVQKLLQLGQDELYKDSLEAAETYFLEAGKHSKRIGYKRGVATCLRSRIQVLDRQGRYAEGVALALQAVEVSKKVDQKDLARSYNFLGNMYHSQGDVTAASTAYLSALKIAQRIGDVPNQRMYGTNLATVIGEIGDYEKSFSYAHEAYQLARQTQDSLGMAKCLTTMVQSQLGLSNYDAASKYSLEQLQLAKKLADPALQILAYFNLGDLEIERKRYSDALTYYHQGLQVLENYPSPGHEFAISMGISTACLKLGKLSQAENYFKRSIALAQQVNAPLFLKPVYQLGYELYEKKNNPQLALDYHKKYGALNDSLVSAETQQSIQRMEIEYQTAQKEMEIAQQKLVLAQNNLEIEKRNRLIYLSLAVVLILLSVVIAFYMRYREKQKTNAQILQVLKQESELKALMAMIEGEEKERSRLARELHDGVGGILSAAKMHLSVLQSEVDWAGQTDKFQHTSSMLDAAAREVRSIAHNLSPEMFLLYELDEALSNFCRSVSNAYLQVDFYYLGESIRLKNSFKLVLYRMVQELINNIIKHADATQALVQLSLHDNVLQLTVEDNGKGFEMAEGKGIGLANLQARAKEMHGELTVETSPGNGTTVYAEFDITPFLEKDTAETIAV</sequence>
<dbReference type="EMBL" id="JBHULU010000017">
    <property type="protein sequence ID" value="MFD2514772.1"/>
    <property type="molecule type" value="Genomic_DNA"/>
</dbReference>